<dbReference type="NCBIfam" id="TIGR00255">
    <property type="entry name" value="YicC/YloC family endoribonuclease"/>
    <property type="match status" value="1"/>
</dbReference>
<evidence type="ECO:0000256" key="2">
    <source>
        <dbReference type="ARBA" id="ARBA00022722"/>
    </source>
</evidence>
<evidence type="ECO:0000256" key="3">
    <source>
        <dbReference type="ARBA" id="ARBA00022759"/>
    </source>
</evidence>
<comment type="similarity">
    <text evidence="5">Belongs to the YicC/YloC family.</text>
</comment>
<dbReference type="Pfam" id="PF08340">
    <property type="entry name" value="YicC-like_C"/>
    <property type="match status" value="1"/>
</dbReference>
<dbReference type="Proteomes" id="UP000683246">
    <property type="component" value="Chromosome"/>
</dbReference>
<name>A0A8J8SGT0_9FIRM</name>
<dbReference type="AlphaFoldDB" id="A0A8J8SGT0"/>
<reference evidence="8" key="1">
    <citation type="submission" date="2020-07" db="EMBL/GenBank/DDBJ databases">
        <title>Vallitalea pronyensis genome.</title>
        <authorList>
            <person name="Postec A."/>
        </authorList>
    </citation>
    <scope>NUCLEOTIDE SEQUENCE</scope>
    <source>
        <strain evidence="8">FatNI3</strain>
    </source>
</reference>
<accession>A0A8J8SGT0</accession>
<keyword evidence="9" id="KW-1185">Reference proteome</keyword>
<keyword evidence="4" id="KW-0378">Hydrolase</keyword>
<dbReference type="RefSeq" id="WP_212698411.1">
    <property type="nucleotide sequence ID" value="NZ_CP058649.1"/>
</dbReference>
<keyword evidence="3" id="KW-0255">Endonuclease</keyword>
<dbReference type="KEGG" id="vpy:HZI73_11725"/>
<evidence type="ECO:0000256" key="5">
    <source>
        <dbReference type="ARBA" id="ARBA00035648"/>
    </source>
</evidence>
<protein>
    <submittedName>
        <fullName evidence="8">YicC family protein</fullName>
    </submittedName>
</protein>
<dbReference type="Pfam" id="PF03755">
    <property type="entry name" value="YicC-like_N"/>
    <property type="match status" value="1"/>
</dbReference>
<sequence length="291" mass="34001">MVKSMTGFGRGEHVSDDIKMTVELKSVNHRYCDINIRMPKRISFLENLIRSFVKKRVSRGKVDIYVSYEDHSEGNECIKLNEDLITQYLKYFQNISEKHGLDNDIKVSHITRYPEVIKIEEHEMDENLLWGILEEALSIAVDKLIATRKTEGDLLKQDIMSKLDTINELICLIKERAPYVTMEYKEKLENRINDLLNTSIDEARLAVEVAIFADKCCVDEEIVRLESHIKHMRQTLEKDIPIGRKLDFLLQEMNRESNTILSKSNDMNISEQGLELKTEIEKIREQIQNIE</sequence>
<feature type="domain" description="Endoribonuclease YicC-like C-terminal" evidence="7">
    <location>
        <begin position="173"/>
        <end position="291"/>
    </location>
</feature>
<dbReference type="EMBL" id="CP058649">
    <property type="protein sequence ID" value="QUI22916.1"/>
    <property type="molecule type" value="Genomic_DNA"/>
</dbReference>
<evidence type="ECO:0000256" key="4">
    <source>
        <dbReference type="ARBA" id="ARBA00022801"/>
    </source>
</evidence>
<evidence type="ECO:0000256" key="1">
    <source>
        <dbReference type="ARBA" id="ARBA00001968"/>
    </source>
</evidence>
<evidence type="ECO:0000313" key="8">
    <source>
        <dbReference type="EMBL" id="QUI22916.1"/>
    </source>
</evidence>
<comment type="cofactor">
    <cofactor evidence="1">
        <name>a divalent metal cation</name>
        <dbReference type="ChEBI" id="CHEBI:60240"/>
    </cofactor>
</comment>
<gene>
    <name evidence="8" type="ORF">HZI73_11725</name>
</gene>
<keyword evidence="2" id="KW-0540">Nuclease</keyword>
<dbReference type="GO" id="GO:0004521">
    <property type="term" value="F:RNA endonuclease activity"/>
    <property type="evidence" value="ECO:0007669"/>
    <property type="project" value="InterPro"/>
</dbReference>
<feature type="domain" description="Endoribonuclease YicC-like N-terminal" evidence="6">
    <location>
        <begin position="2"/>
        <end position="156"/>
    </location>
</feature>
<dbReference type="PANTHER" id="PTHR30636">
    <property type="entry name" value="UPF0701 PROTEIN YICC"/>
    <property type="match status" value="1"/>
</dbReference>
<dbReference type="InterPro" id="IPR013551">
    <property type="entry name" value="YicC-like_C"/>
</dbReference>
<dbReference type="InterPro" id="IPR005229">
    <property type="entry name" value="YicC/YloC-like"/>
</dbReference>
<dbReference type="InterPro" id="IPR013527">
    <property type="entry name" value="YicC-like_N"/>
</dbReference>
<evidence type="ECO:0000259" key="6">
    <source>
        <dbReference type="Pfam" id="PF03755"/>
    </source>
</evidence>
<dbReference type="GO" id="GO:0016787">
    <property type="term" value="F:hydrolase activity"/>
    <property type="evidence" value="ECO:0007669"/>
    <property type="project" value="UniProtKB-KW"/>
</dbReference>
<proteinExistence type="inferred from homology"/>
<evidence type="ECO:0000313" key="9">
    <source>
        <dbReference type="Proteomes" id="UP000683246"/>
    </source>
</evidence>
<dbReference type="PANTHER" id="PTHR30636:SF3">
    <property type="entry name" value="UPF0701 PROTEIN YICC"/>
    <property type="match status" value="1"/>
</dbReference>
<evidence type="ECO:0000259" key="7">
    <source>
        <dbReference type="Pfam" id="PF08340"/>
    </source>
</evidence>
<organism evidence="8 9">
    <name type="scientific">Vallitalea pronyensis</name>
    <dbReference type="NCBI Taxonomy" id="1348613"/>
    <lineage>
        <taxon>Bacteria</taxon>
        <taxon>Bacillati</taxon>
        <taxon>Bacillota</taxon>
        <taxon>Clostridia</taxon>
        <taxon>Lachnospirales</taxon>
        <taxon>Vallitaleaceae</taxon>
        <taxon>Vallitalea</taxon>
    </lineage>
</organism>